<organism evidence="2 3">
    <name type="scientific">Ewingella americana (strain ATCC 33852 / DSM 4580 / CCUG 14506 / JCM 5911 / LMG 7869 / NCTC 12157 / CDC 1468-78)</name>
    <dbReference type="NCBI Taxonomy" id="910964"/>
    <lineage>
        <taxon>Bacteria</taxon>
        <taxon>Pseudomonadati</taxon>
        <taxon>Pseudomonadota</taxon>
        <taxon>Gammaproteobacteria</taxon>
        <taxon>Enterobacterales</taxon>
        <taxon>Yersiniaceae</taxon>
        <taxon>Ewingella</taxon>
    </lineage>
</organism>
<evidence type="ECO:0000313" key="3">
    <source>
        <dbReference type="Proteomes" id="UP000028640"/>
    </source>
</evidence>
<dbReference type="Proteomes" id="UP000028640">
    <property type="component" value="Unassembled WGS sequence"/>
</dbReference>
<name>A0A085G7Z6_EWIA3</name>
<dbReference type="Pfam" id="PF17001">
    <property type="entry name" value="T3SS_basalb_I"/>
    <property type="match status" value="1"/>
</dbReference>
<reference evidence="2 3" key="1">
    <citation type="submission" date="2014-05" db="EMBL/GenBank/DDBJ databases">
        <title>ATOL: Assembling a taxonomically balanced genome-scale reconstruction of the evolutionary history of the Enterobacteriaceae.</title>
        <authorList>
            <person name="Plunkett G.III."/>
            <person name="Neeno-Eckwall E.C."/>
            <person name="Glasner J.D."/>
            <person name="Perna N.T."/>
        </authorList>
    </citation>
    <scope>NUCLEOTIDE SEQUENCE [LARGE SCALE GENOMIC DNA]</scope>
    <source>
        <strain evidence="2 3">ATCC 33852</strain>
    </source>
</reference>
<evidence type="ECO:0000256" key="1">
    <source>
        <dbReference type="SAM" id="MobiDB-lite"/>
    </source>
</evidence>
<comment type="caution">
    <text evidence="2">The sequence shown here is derived from an EMBL/GenBank/DDBJ whole genome shotgun (WGS) entry which is preliminary data.</text>
</comment>
<gene>
    <name evidence="2" type="ORF">GEAM_2624</name>
</gene>
<evidence type="ECO:0000313" key="2">
    <source>
        <dbReference type="EMBL" id="KFC79841.1"/>
    </source>
</evidence>
<feature type="region of interest" description="Disordered" evidence="1">
    <location>
        <begin position="1"/>
        <end position="30"/>
    </location>
</feature>
<accession>A0A085G7Z6</accession>
<proteinExistence type="predicted"/>
<dbReference type="EMBL" id="JMPJ01000063">
    <property type="protein sequence ID" value="KFC79841.1"/>
    <property type="molecule type" value="Genomic_DNA"/>
</dbReference>
<keyword evidence="3" id="KW-1185">Reference proteome</keyword>
<protein>
    <submittedName>
        <fullName evidence="2">Uncharacterized protein</fullName>
    </submittedName>
</protein>
<dbReference type="InterPro" id="IPR012670">
    <property type="entry name" value="T3SS_YscI/HrpB"/>
</dbReference>
<dbReference type="AlphaFoldDB" id="A0A085G7Z6"/>
<dbReference type="GeneID" id="78382843"/>
<dbReference type="RefSeq" id="WP_051899514.1">
    <property type="nucleotide sequence ID" value="NZ_JMPJ01000063.1"/>
</dbReference>
<sequence length="120" mass="12575">MKINQPPVIQPLAAPDLSGSEGSGVTPADASFFASEIGQSSDADGNDSNGLLNHVSGMFKQINMDSRHISNELTKAAGSTDPMALNKVGGDLSKYDLENLMNAKIVSKSVQGLDKLTNLQ</sequence>
<dbReference type="OrthoDB" id="7063739at2"/>
<dbReference type="STRING" id="910964.GEAM_2624"/>
<dbReference type="GO" id="GO:0030254">
    <property type="term" value="P:protein secretion by the type III secretion system"/>
    <property type="evidence" value="ECO:0007669"/>
    <property type="project" value="InterPro"/>
</dbReference>